<name>A0AAN9R289_CANGL</name>
<gene>
    <name evidence="1" type="ORF">VNO77_01546</name>
</gene>
<reference evidence="1 2" key="1">
    <citation type="submission" date="2024-01" db="EMBL/GenBank/DDBJ databases">
        <title>The genomes of 5 underutilized Papilionoideae crops provide insights into root nodulation and disease resistanc.</title>
        <authorList>
            <person name="Jiang F."/>
        </authorList>
    </citation>
    <scope>NUCLEOTIDE SEQUENCE [LARGE SCALE GENOMIC DNA]</scope>
    <source>
        <strain evidence="1">LVBAO_FW01</strain>
        <tissue evidence="1">Leaves</tissue>
    </source>
</reference>
<keyword evidence="2" id="KW-1185">Reference proteome</keyword>
<dbReference type="EMBL" id="JAYMYQ010000001">
    <property type="protein sequence ID" value="KAK7359585.1"/>
    <property type="molecule type" value="Genomic_DNA"/>
</dbReference>
<evidence type="ECO:0000313" key="1">
    <source>
        <dbReference type="EMBL" id="KAK7359585.1"/>
    </source>
</evidence>
<protein>
    <submittedName>
        <fullName evidence="1">Uncharacterized protein</fullName>
    </submittedName>
</protein>
<sequence>MFSFAIFVTWIYVCFGRIRSLTLEMLDHLSIIGPSCLSVMPNGGAKAAGLVFVLPPLSFHFLHAYWSKALPSC</sequence>
<proteinExistence type="predicted"/>
<comment type="caution">
    <text evidence="1">The sequence shown here is derived from an EMBL/GenBank/DDBJ whole genome shotgun (WGS) entry which is preliminary data.</text>
</comment>
<accession>A0AAN9R289</accession>
<organism evidence="1 2">
    <name type="scientific">Canavalia gladiata</name>
    <name type="common">Sword bean</name>
    <name type="synonym">Dolichos gladiatus</name>
    <dbReference type="NCBI Taxonomy" id="3824"/>
    <lineage>
        <taxon>Eukaryota</taxon>
        <taxon>Viridiplantae</taxon>
        <taxon>Streptophyta</taxon>
        <taxon>Embryophyta</taxon>
        <taxon>Tracheophyta</taxon>
        <taxon>Spermatophyta</taxon>
        <taxon>Magnoliopsida</taxon>
        <taxon>eudicotyledons</taxon>
        <taxon>Gunneridae</taxon>
        <taxon>Pentapetalae</taxon>
        <taxon>rosids</taxon>
        <taxon>fabids</taxon>
        <taxon>Fabales</taxon>
        <taxon>Fabaceae</taxon>
        <taxon>Papilionoideae</taxon>
        <taxon>50 kb inversion clade</taxon>
        <taxon>NPAAA clade</taxon>
        <taxon>indigoferoid/millettioid clade</taxon>
        <taxon>Phaseoleae</taxon>
        <taxon>Canavalia</taxon>
    </lineage>
</organism>
<dbReference type="AlphaFoldDB" id="A0AAN9R289"/>
<dbReference type="Proteomes" id="UP001367508">
    <property type="component" value="Unassembled WGS sequence"/>
</dbReference>
<evidence type="ECO:0000313" key="2">
    <source>
        <dbReference type="Proteomes" id="UP001367508"/>
    </source>
</evidence>